<proteinExistence type="predicted"/>
<dbReference type="RefSeq" id="WP_154472624.1">
    <property type="nucleotide sequence ID" value="NZ_VUMD01000009.1"/>
</dbReference>
<evidence type="ECO:0000313" key="3">
    <source>
        <dbReference type="EMBL" id="MSS37186.1"/>
    </source>
</evidence>
<keyword evidence="4" id="KW-1185">Reference proteome</keyword>
<dbReference type="Proteomes" id="UP000429958">
    <property type="component" value="Unassembled WGS sequence"/>
</dbReference>
<dbReference type="InterPro" id="IPR036908">
    <property type="entry name" value="RlpA-like_sf"/>
</dbReference>
<dbReference type="EMBL" id="VUMD01000009">
    <property type="protein sequence ID" value="MSS37186.1"/>
    <property type="molecule type" value="Genomic_DNA"/>
</dbReference>
<accession>A0A7X2NLP0</accession>
<reference evidence="3 4" key="1">
    <citation type="submission" date="2019-08" db="EMBL/GenBank/DDBJ databases">
        <title>In-depth cultivation of the pig gut microbiome towards novel bacterial diversity and tailored functional studies.</title>
        <authorList>
            <person name="Wylensek D."/>
            <person name="Hitch T.C.A."/>
            <person name="Clavel T."/>
        </authorList>
    </citation>
    <scope>NUCLEOTIDE SEQUENCE [LARGE SCALE GENOMIC DNA]</scope>
    <source>
        <strain evidence="3 4">WCA-389-WT-23D1</strain>
    </source>
</reference>
<gene>
    <name evidence="3" type="ORF">FYJ39_11530</name>
</gene>
<dbReference type="AlphaFoldDB" id="A0A7X2NLP0"/>
<dbReference type="GO" id="GO:0004553">
    <property type="term" value="F:hydrolase activity, hydrolyzing O-glycosyl compounds"/>
    <property type="evidence" value="ECO:0007669"/>
    <property type="project" value="InterPro"/>
</dbReference>
<name>A0A7X2NLP0_9CLOT</name>
<keyword evidence="1" id="KW-0732">Signal</keyword>
<dbReference type="InterPro" id="IPR059180">
    <property type="entry name" value="3D_YorM"/>
</dbReference>
<dbReference type="GO" id="GO:0009254">
    <property type="term" value="P:peptidoglycan turnover"/>
    <property type="evidence" value="ECO:0007669"/>
    <property type="project" value="InterPro"/>
</dbReference>
<comment type="caution">
    <text evidence="3">The sequence shown here is derived from an EMBL/GenBank/DDBJ whole genome shotgun (WGS) entry which is preliminary data.</text>
</comment>
<feature type="domain" description="3D" evidence="2">
    <location>
        <begin position="117"/>
        <end position="174"/>
    </location>
</feature>
<evidence type="ECO:0000313" key="4">
    <source>
        <dbReference type="Proteomes" id="UP000429958"/>
    </source>
</evidence>
<dbReference type="Gene3D" id="2.40.40.10">
    <property type="entry name" value="RlpA-like domain"/>
    <property type="match status" value="1"/>
</dbReference>
<protein>
    <recommendedName>
        <fullName evidence="2">3D domain-containing protein</fullName>
    </recommendedName>
</protein>
<dbReference type="PANTHER" id="PTHR39160:SF4">
    <property type="entry name" value="RESUSCITATION-PROMOTING FACTOR RPFB"/>
    <property type="match status" value="1"/>
</dbReference>
<dbReference type="InterPro" id="IPR051933">
    <property type="entry name" value="Resuscitation_pf_RpfB"/>
</dbReference>
<organism evidence="3 4">
    <name type="scientific">Clostridium porci</name>
    <dbReference type="NCBI Taxonomy" id="2605778"/>
    <lineage>
        <taxon>Bacteria</taxon>
        <taxon>Bacillati</taxon>
        <taxon>Bacillota</taxon>
        <taxon>Clostridia</taxon>
        <taxon>Eubacteriales</taxon>
        <taxon>Clostridiaceae</taxon>
        <taxon>Clostridium</taxon>
    </lineage>
</organism>
<dbReference type="Pfam" id="PF06725">
    <property type="entry name" value="3D"/>
    <property type="match status" value="1"/>
</dbReference>
<evidence type="ECO:0000259" key="2">
    <source>
        <dbReference type="Pfam" id="PF06725"/>
    </source>
</evidence>
<dbReference type="GO" id="GO:0019867">
    <property type="term" value="C:outer membrane"/>
    <property type="evidence" value="ECO:0007669"/>
    <property type="project" value="InterPro"/>
</dbReference>
<dbReference type="PANTHER" id="PTHR39160">
    <property type="entry name" value="CELL WALL-BINDING PROTEIN YOCH"/>
    <property type="match status" value="1"/>
</dbReference>
<dbReference type="SUPFAM" id="SSF50685">
    <property type="entry name" value="Barwin-like endoglucanases"/>
    <property type="match status" value="1"/>
</dbReference>
<dbReference type="CDD" id="cd14667">
    <property type="entry name" value="3D_containing_proteins"/>
    <property type="match status" value="1"/>
</dbReference>
<evidence type="ECO:0000256" key="1">
    <source>
        <dbReference type="ARBA" id="ARBA00022729"/>
    </source>
</evidence>
<dbReference type="InterPro" id="IPR010611">
    <property type="entry name" value="3D_dom"/>
</dbReference>
<sequence length="180" mass="19634">MGVNKGRNVIFILLFAVGLVSFPSYAEGQGEEVVVELGSITAEQGAPGGEGQQWALQTERQAILKPDIGIKKTSNAESKAEAEESCGMFEVTGYCACEICTGDYKLTYSETIPKAERTVAADLHVFPLGTRLKIDGIIYTVEDTGASIKGNKIDIFYNTHQEALESGRRFIEVFRVEDTE</sequence>